<gene>
    <name evidence="2" type="ORF">AOQ84DRAFT_292735</name>
</gene>
<dbReference type="InterPro" id="IPR013087">
    <property type="entry name" value="Znf_C2H2_type"/>
</dbReference>
<feature type="non-terminal residue" evidence="2">
    <location>
        <position position="127"/>
    </location>
</feature>
<dbReference type="PANTHER" id="PTHR35391:SF7">
    <property type="entry name" value="C2H2-TYPE DOMAIN-CONTAINING PROTEIN"/>
    <property type="match status" value="1"/>
</dbReference>
<dbReference type="SMART" id="SM00355">
    <property type="entry name" value="ZnF_C2H2"/>
    <property type="match status" value="3"/>
</dbReference>
<proteinExistence type="predicted"/>
<reference evidence="2 3" key="1">
    <citation type="journal article" date="2016" name="Nat. Commun.">
        <title>Ectomycorrhizal ecology is imprinted in the genome of the dominant symbiotic fungus Cenococcum geophilum.</title>
        <authorList>
            <consortium name="DOE Joint Genome Institute"/>
            <person name="Peter M."/>
            <person name="Kohler A."/>
            <person name="Ohm R.A."/>
            <person name="Kuo A."/>
            <person name="Krutzmann J."/>
            <person name="Morin E."/>
            <person name="Arend M."/>
            <person name="Barry K.W."/>
            <person name="Binder M."/>
            <person name="Choi C."/>
            <person name="Clum A."/>
            <person name="Copeland A."/>
            <person name="Grisel N."/>
            <person name="Haridas S."/>
            <person name="Kipfer T."/>
            <person name="LaButti K."/>
            <person name="Lindquist E."/>
            <person name="Lipzen A."/>
            <person name="Maire R."/>
            <person name="Meier B."/>
            <person name="Mihaltcheva S."/>
            <person name="Molinier V."/>
            <person name="Murat C."/>
            <person name="Poggeler S."/>
            <person name="Quandt C.A."/>
            <person name="Sperisen C."/>
            <person name="Tritt A."/>
            <person name="Tisserant E."/>
            <person name="Crous P.W."/>
            <person name="Henrissat B."/>
            <person name="Nehls U."/>
            <person name="Egli S."/>
            <person name="Spatafora J.W."/>
            <person name="Grigoriev I.V."/>
            <person name="Martin F.M."/>
        </authorList>
    </citation>
    <scope>NUCLEOTIDE SEQUENCE [LARGE SCALE GENOMIC DNA]</scope>
    <source>
        <strain evidence="2 3">CBS 207.34</strain>
    </source>
</reference>
<name>A0A8E2F1P3_9PEZI</name>
<sequence length="127" mass="14867">MNRAHLLHDLRPYICTYEDCGNPDQLYDTRQDWIQHENSLHRRVFRCPEHPDQTFPNLDGYRRHLHDAHVSNSDEISATIINYVSESILTSPDRCCPICTLSLATARELQSHIALHLKRFSLFSLPR</sequence>
<dbReference type="AlphaFoldDB" id="A0A8E2F1P3"/>
<dbReference type="OrthoDB" id="3800350at2759"/>
<feature type="domain" description="C2H2-type" evidence="1">
    <location>
        <begin position="13"/>
        <end position="41"/>
    </location>
</feature>
<accession>A0A8E2F1P3</accession>
<keyword evidence="3" id="KW-1185">Reference proteome</keyword>
<dbReference type="EMBL" id="KV749626">
    <property type="protein sequence ID" value="OCL08633.1"/>
    <property type="molecule type" value="Genomic_DNA"/>
</dbReference>
<dbReference type="Proteomes" id="UP000250140">
    <property type="component" value="Unassembled WGS sequence"/>
</dbReference>
<evidence type="ECO:0000259" key="1">
    <source>
        <dbReference type="SMART" id="SM00355"/>
    </source>
</evidence>
<evidence type="ECO:0000313" key="3">
    <source>
        <dbReference type="Proteomes" id="UP000250140"/>
    </source>
</evidence>
<feature type="domain" description="C2H2-type" evidence="1">
    <location>
        <begin position="45"/>
        <end position="69"/>
    </location>
</feature>
<evidence type="ECO:0000313" key="2">
    <source>
        <dbReference type="EMBL" id="OCL08633.1"/>
    </source>
</evidence>
<feature type="domain" description="C2H2-type" evidence="1">
    <location>
        <begin position="94"/>
        <end position="116"/>
    </location>
</feature>
<protein>
    <recommendedName>
        <fullName evidence="1">C2H2-type domain-containing protein</fullName>
    </recommendedName>
</protein>
<dbReference type="PANTHER" id="PTHR35391">
    <property type="entry name" value="C2H2-TYPE DOMAIN-CONTAINING PROTEIN-RELATED"/>
    <property type="match status" value="1"/>
</dbReference>
<organism evidence="2 3">
    <name type="scientific">Glonium stellatum</name>
    <dbReference type="NCBI Taxonomy" id="574774"/>
    <lineage>
        <taxon>Eukaryota</taxon>
        <taxon>Fungi</taxon>
        <taxon>Dikarya</taxon>
        <taxon>Ascomycota</taxon>
        <taxon>Pezizomycotina</taxon>
        <taxon>Dothideomycetes</taxon>
        <taxon>Pleosporomycetidae</taxon>
        <taxon>Gloniales</taxon>
        <taxon>Gloniaceae</taxon>
        <taxon>Glonium</taxon>
    </lineage>
</organism>